<dbReference type="EMBL" id="CP041046">
    <property type="protein sequence ID" value="QDE40941.1"/>
    <property type="molecule type" value="Genomic_DNA"/>
</dbReference>
<keyword evidence="2" id="KW-0812">Transmembrane</keyword>
<evidence type="ECO:0000256" key="1">
    <source>
        <dbReference type="SAM" id="MobiDB-lite"/>
    </source>
</evidence>
<name>A0A4Y5Z6K7_9GAMM</name>
<dbReference type="Gene3D" id="3.30.70.2970">
    <property type="entry name" value="Protein of unknown function (DUF541), domain 2"/>
    <property type="match status" value="1"/>
</dbReference>
<dbReference type="PANTHER" id="PTHR34387:SF2">
    <property type="entry name" value="SLR1258 PROTEIN"/>
    <property type="match status" value="1"/>
</dbReference>
<evidence type="ECO:0000313" key="3">
    <source>
        <dbReference type="EMBL" id="QDE40941.1"/>
    </source>
</evidence>
<feature type="compositionally biased region" description="Low complexity" evidence="1">
    <location>
        <begin position="9"/>
        <end position="25"/>
    </location>
</feature>
<sequence length="279" mass="30035">MGRDHEQGARAIPRGRPGREGPVTPATELHPTVRRSHVKLRLVLVLSTALLPMAAIAQSAMPNLPNIVVMGHAEKEVDPNRFKVELRVSTADKSPAVARKNVEARMAQVLDAFRAHHALPATVHATSMEITQDVRFVDGQSRSSGTRVTRSADAVFTSIEDLRGFVDAIPADEVLQITGTSTTRDDLPAIKRELRRAAVEDSKANATELAASYGVRVGPLYTVSAQPLAGVDRTLGGYDRMFMSVAAPAPPANVTRLQAGSFTVSEDIYALYLIQPASL</sequence>
<keyword evidence="2" id="KW-1133">Transmembrane helix</keyword>
<dbReference type="InterPro" id="IPR007497">
    <property type="entry name" value="SIMPL/DUF541"/>
</dbReference>
<gene>
    <name evidence="3" type="ORF">FIV34_17840</name>
</gene>
<organism evidence="3 4">
    <name type="scientific">Luteibacter pinisoli</name>
    <dbReference type="NCBI Taxonomy" id="2589080"/>
    <lineage>
        <taxon>Bacteria</taxon>
        <taxon>Pseudomonadati</taxon>
        <taxon>Pseudomonadota</taxon>
        <taxon>Gammaproteobacteria</taxon>
        <taxon>Lysobacterales</taxon>
        <taxon>Rhodanobacteraceae</taxon>
        <taxon>Luteibacter</taxon>
    </lineage>
</organism>
<feature type="transmembrane region" description="Helical" evidence="2">
    <location>
        <begin position="42"/>
        <end position="61"/>
    </location>
</feature>
<dbReference type="AlphaFoldDB" id="A0A4Y5Z6K7"/>
<feature type="region of interest" description="Disordered" evidence="1">
    <location>
        <begin position="1"/>
        <end position="28"/>
    </location>
</feature>
<protein>
    <submittedName>
        <fullName evidence="3">DUF541 domain-containing protein</fullName>
    </submittedName>
</protein>
<evidence type="ECO:0000313" key="4">
    <source>
        <dbReference type="Proteomes" id="UP000316093"/>
    </source>
</evidence>
<keyword evidence="4" id="KW-1185">Reference proteome</keyword>
<dbReference type="InterPro" id="IPR052022">
    <property type="entry name" value="26kDa_periplasmic_antigen"/>
</dbReference>
<dbReference type="Gene3D" id="3.30.110.170">
    <property type="entry name" value="Protein of unknown function (DUF541), domain 1"/>
    <property type="match status" value="1"/>
</dbReference>
<dbReference type="GO" id="GO:0006974">
    <property type="term" value="P:DNA damage response"/>
    <property type="evidence" value="ECO:0007669"/>
    <property type="project" value="TreeGrafter"/>
</dbReference>
<keyword evidence="2" id="KW-0472">Membrane</keyword>
<dbReference type="PANTHER" id="PTHR34387">
    <property type="entry name" value="SLR1258 PROTEIN"/>
    <property type="match status" value="1"/>
</dbReference>
<evidence type="ECO:0000256" key="2">
    <source>
        <dbReference type="SAM" id="Phobius"/>
    </source>
</evidence>
<reference evidence="3 4" key="1">
    <citation type="submission" date="2019-06" db="EMBL/GenBank/DDBJ databases">
        <title>A complete genome sequence for Luteibacter pinisoli MAH-14.</title>
        <authorList>
            <person name="Baltrus D.A."/>
        </authorList>
    </citation>
    <scope>NUCLEOTIDE SEQUENCE [LARGE SCALE GENOMIC DNA]</scope>
    <source>
        <strain evidence="3 4">MAH-14</strain>
    </source>
</reference>
<dbReference type="KEGG" id="lpy:FIV34_17840"/>
<dbReference type="Proteomes" id="UP000316093">
    <property type="component" value="Chromosome"/>
</dbReference>
<dbReference type="Pfam" id="PF04402">
    <property type="entry name" value="SIMPL"/>
    <property type="match status" value="1"/>
</dbReference>
<dbReference type="OrthoDB" id="5985609at2"/>
<accession>A0A4Y5Z6K7</accession>
<proteinExistence type="predicted"/>